<keyword evidence="3" id="KW-1185">Reference proteome</keyword>
<protein>
    <recommendedName>
        <fullName evidence="1">DUF7455 domain-containing protein</fullName>
    </recommendedName>
</protein>
<proteinExistence type="predicted"/>
<reference evidence="2" key="1">
    <citation type="submission" date="2019-09" db="EMBL/GenBank/DDBJ databases">
        <authorList>
            <person name="Li J."/>
        </authorList>
    </citation>
    <scope>NUCLEOTIDE SEQUENCE [LARGE SCALE GENOMIC DNA]</scope>
    <source>
        <strain evidence="2">NRBC 14897</strain>
    </source>
</reference>
<sequence length="92" mass="10238">MLIQATRNHHPRRLREKVTVTTLTAPMLSSLDRCDRCGAQAYVRVTLGGGGELLFCAHHARQHEEKLREMSALIHDESERLSGSASLVDDDA</sequence>
<feature type="domain" description="DUF7455" evidence="1">
    <location>
        <begin position="28"/>
        <end position="81"/>
    </location>
</feature>
<evidence type="ECO:0000313" key="2">
    <source>
        <dbReference type="EMBL" id="KAA1378763.1"/>
    </source>
</evidence>
<dbReference type="Pfam" id="PF24254">
    <property type="entry name" value="DUF7455"/>
    <property type="match status" value="1"/>
</dbReference>
<dbReference type="EMBL" id="SDPP02000002">
    <property type="protein sequence ID" value="KAA1378763.1"/>
    <property type="molecule type" value="Genomic_DNA"/>
</dbReference>
<dbReference type="Proteomes" id="UP001515100">
    <property type="component" value="Unassembled WGS sequence"/>
</dbReference>
<accession>A0A641ANQ8</accession>
<dbReference type="RefSeq" id="WP_129182038.1">
    <property type="nucleotide sequence ID" value="NZ_JAGIOG010000001.1"/>
</dbReference>
<dbReference type="OrthoDB" id="3539048at2"/>
<dbReference type="AlphaFoldDB" id="A0A641ANQ8"/>
<organism evidence="2 3">
    <name type="scientific">Aeromicrobium fastidiosum</name>
    <dbReference type="NCBI Taxonomy" id="52699"/>
    <lineage>
        <taxon>Bacteria</taxon>
        <taxon>Bacillati</taxon>
        <taxon>Actinomycetota</taxon>
        <taxon>Actinomycetes</taxon>
        <taxon>Propionibacteriales</taxon>
        <taxon>Nocardioidaceae</taxon>
        <taxon>Aeromicrobium</taxon>
    </lineage>
</organism>
<evidence type="ECO:0000313" key="3">
    <source>
        <dbReference type="Proteomes" id="UP001515100"/>
    </source>
</evidence>
<comment type="caution">
    <text evidence="2">The sequence shown here is derived from an EMBL/GenBank/DDBJ whole genome shotgun (WGS) entry which is preliminary data.</text>
</comment>
<dbReference type="InterPro" id="IPR055878">
    <property type="entry name" value="DUF7455"/>
</dbReference>
<name>A0A641ANQ8_9ACTN</name>
<gene>
    <name evidence="2" type="ORF">ESP62_010560</name>
</gene>
<evidence type="ECO:0000259" key="1">
    <source>
        <dbReference type="Pfam" id="PF24254"/>
    </source>
</evidence>